<dbReference type="InterPro" id="IPR021878">
    <property type="entry name" value="TgpA_N"/>
</dbReference>
<sequence length="672" mass="77293">MIAHSIRISILISLALLLAAQMLFIPAALTAVLCTMWLYLFCITIKPRLQIKKIWTLLLTLTALASVYFSYSTFVGVEAGVAVLTVFLFAKALETQSPRDAIILFNFALFVSASSFLFSQSFAMAVAILLCLISNFIGLYRLQTCSFQIGQSASWPALRHDLNHVGKFILYALPFFVLLFLFFPRLPPLWHIPIPQNKAVTGISDTMSPGDIAELSQSSALAFRVVGDITQLPARSEMYWRALVLDEYDGTRWTSSFSNQQIVQQTEIVLNNPSKKKFKPFEYRYLAADSQVSWIMGLEKSVPLDSQYQQGADWRITPQRQNIKNEPIHLVWIGRADVAVQNEVQRQWLNKRNTQIAENRDLKTQQLANALYKQSGYNPEQYIQQVFAWYKQHNFAYTLSPGMLGENRVDDFLFGTRKGFCEHYASSFVMLMRYAGIPARVVTGYQGGQAAPDGKSWEVRQLDAHAWTEVWLNSRWQRLDPTAVIAPNRIDYGMQSYMQEYQSFFGGTKSELSYRQYAMLTKLRIWSDYASYQWQSKIVGYNAESQRSWFQKIGMKSMYSGAIIMIIGTLCLSLLYLAYIYWKIKKHKTKLARAIGKFNTALPLQLKRQNAETVSVWMNRLSQQVQSDQQLYFQLLRQRYEQYMYMQNGEENIDIDEIIGLLKTCASMLKKL</sequence>
<dbReference type="Gene3D" id="3.10.620.30">
    <property type="match status" value="1"/>
</dbReference>
<evidence type="ECO:0000313" key="3">
    <source>
        <dbReference type="EMBL" id="KYQ72038.1"/>
    </source>
</evidence>
<reference evidence="3 4" key="1">
    <citation type="submission" date="2016-03" db="EMBL/GenBank/DDBJ databases">
        <title>Acinetobacter genomospecies 28 strain ANC 4149.</title>
        <authorList>
            <person name="Radolfova-Krizova L."/>
            <person name="Nemec A."/>
        </authorList>
    </citation>
    <scope>NUCLEOTIDE SEQUENCE [LARGE SCALE GENOMIC DNA]</scope>
    <source>
        <strain evidence="3 4">ANC 4149</strain>
    </source>
</reference>
<dbReference type="EMBL" id="LUAW01000020">
    <property type="protein sequence ID" value="KYQ72038.1"/>
    <property type="molecule type" value="Genomic_DNA"/>
</dbReference>
<feature type="domain" description="Transglutaminase-like" evidence="2">
    <location>
        <begin position="413"/>
        <end position="483"/>
    </location>
</feature>
<dbReference type="InterPro" id="IPR052901">
    <property type="entry name" value="Bact_TGase-like"/>
</dbReference>
<feature type="transmembrane region" description="Helical" evidence="1">
    <location>
        <begin position="168"/>
        <end position="186"/>
    </location>
</feature>
<comment type="caution">
    <text evidence="3">The sequence shown here is derived from an EMBL/GenBank/DDBJ whole genome shotgun (WGS) entry which is preliminary data.</text>
</comment>
<dbReference type="SMART" id="SM00460">
    <property type="entry name" value="TGc"/>
    <property type="match status" value="1"/>
</dbReference>
<feature type="transmembrane region" description="Helical" evidence="1">
    <location>
        <begin position="54"/>
        <end position="71"/>
    </location>
</feature>
<dbReference type="OrthoDB" id="9804872at2"/>
<dbReference type="PANTHER" id="PTHR42736">
    <property type="entry name" value="PROTEIN-GLUTAMINE GAMMA-GLUTAMYLTRANSFERASE"/>
    <property type="match status" value="1"/>
</dbReference>
<keyword evidence="1" id="KW-0472">Membrane</keyword>
<dbReference type="AlphaFoldDB" id="A0A151Y208"/>
<evidence type="ECO:0000313" key="4">
    <source>
        <dbReference type="Proteomes" id="UP000076276"/>
    </source>
</evidence>
<feature type="transmembrane region" description="Helical" evidence="1">
    <location>
        <begin position="558"/>
        <end position="582"/>
    </location>
</feature>
<dbReference type="Pfam" id="PF01841">
    <property type="entry name" value="Transglut_core"/>
    <property type="match status" value="1"/>
</dbReference>
<keyword evidence="4" id="KW-1185">Reference proteome</keyword>
<organism evidence="3 4">
    <name type="scientific">Acinetobacter pragensis</name>
    <dbReference type="NCBI Taxonomy" id="1806892"/>
    <lineage>
        <taxon>Bacteria</taxon>
        <taxon>Pseudomonadati</taxon>
        <taxon>Pseudomonadota</taxon>
        <taxon>Gammaproteobacteria</taxon>
        <taxon>Moraxellales</taxon>
        <taxon>Moraxellaceae</taxon>
        <taxon>Acinetobacter</taxon>
    </lineage>
</organism>
<accession>A0A151Y208</accession>
<evidence type="ECO:0000256" key="1">
    <source>
        <dbReference type="SAM" id="Phobius"/>
    </source>
</evidence>
<feature type="transmembrane region" description="Helical" evidence="1">
    <location>
        <begin position="124"/>
        <end position="142"/>
    </location>
</feature>
<dbReference type="RefSeq" id="WP_067668972.1">
    <property type="nucleotide sequence ID" value="NZ_CBCSIK010000002.1"/>
</dbReference>
<keyword evidence="1" id="KW-1133">Transmembrane helix</keyword>
<dbReference type="Pfam" id="PF11992">
    <property type="entry name" value="TgpA_N"/>
    <property type="match status" value="1"/>
</dbReference>
<gene>
    <name evidence="3" type="ORF">AZH43_12540</name>
</gene>
<keyword evidence="1" id="KW-0812">Transmembrane</keyword>
<dbReference type="SUPFAM" id="SSF54001">
    <property type="entry name" value="Cysteine proteinases"/>
    <property type="match status" value="1"/>
</dbReference>
<evidence type="ECO:0000259" key="2">
    <source>
        <dbReference type="SMART" id="SM00460"/>
    </source>
</evidence>
<feature type="transmembrane region" description="Helical" evidence="1">
    <location>
        <begin position="12"/>
        <end position="42"/>
    </location>
</feature>
<protein>
    <submittedName>
        <fullName evidence="3">Transglutaminase</fullName>
    </submittedName>
</protein>
<dbReference type="InterPro" id="IPR038765">
    <property type="entry name" value="Papain-like_cys_pep_sf"/>
</dbReference>
<dbReference type="PANTHER" id="PTHR42736:SF1">
    <property type="entry name" value="PROTEIN-GLUTAMINE GAMMA-GLUTAMYLTRANSFERASE"/>
    <property type="match status" value="1"/>
</dbReference>
<name>A0A151Y208_9GAMM</name>
<dbReference type="Proteomes" id="UP000076276">
    <property type="component" value="Unassembled WGS sequence"/>
</dbReference>
<dbReference type="InterPro" id="IPR002931">
    <property type="entry name" value="Transglutaminase-like"/>
</dbReference>
<proteinExistence type="predicted"/>
<dbReference type="STRING" id="1806892.AZH43_12540"/>